<gene>
    <name evidence="1" type="ORF">S01H4_15949</name>
</gene>
<dbReference type="EMBL" id="BART01006988">
    <property type="protein sequence ID" value="GAG72267.1"/>
    <property type="molecule type" value="Genomic_DNA"/>
</dbReference>
<sequence>MFIVNGQEYYINSIQTNLLTNKSELELITKQSAYTPSVLT</sequence>
<organism evidence="1">
    <name type="scientific">marine sediment metagenome</name>
    <dbReference type="NCBI Taxonomy" id="412755"/>
    <lineage>
        <taxon>unclassified sequences</taxon>
        <taxon>metagenomes</taxon>
        <taxon>ecological metagenomes</taxon>
    </lineage>
</organism>
<dbReference type="AlphaFoldDB" id="X1ASI8"/>
<accession>X1ASI8</accession>
<protein>
    <submittedName>
        <fullName evidence="1">Uncharacterized protein</fullName>
    </submittedName>
</protein>
<proteinExistence type="predicted"/>
<evidence type="ECO:0000313" key="1">
    <source>
        <dbReference type="EMBL" id="GAG72267.1"/>
    </source>
</evidence>
<comment type="caution">
    <text evidence="1">The sequence shown here is derived from an EMBL/GenBank/DDBJ whole genome shotgun (WGS) entry which is preliminary data.</text>
</comment>
<reference evidence="1" key="1">
    <citation type="journal article" date="2014" name="Front. Microbiol.">
        <title>High frequency of phylogenetically diverse reductive dehalogenase-homologous genes in deep subseafloor sedimentary metagenomes.</title>
        <authorList>
            <person name="Kawai M."/>
            <person name="Futagami T."/>
            <person name="Toyoda A."/>
            <person name="Takaki Y."/>
            <person name="Nishi S."/>
            <person name="Hori S."/>
            <person name="Arai W."/>
            <person name="Tsubouchi T."/>
            <person name="Morono Y."/>
            <person name="Uchiyama I."/>
            <person name="Ito T."/>
            <person name="Fujiyama A."/>
            <person name="Inagaki F."/>
            <person name="Takami H."/>
        </authorList>
    </citation>
    <scope>NUCLEOTIDE SEQUENCE</scope>
    <source>
        <strain evidence="1">Expedition CK06-06</strain>
    </source>
</reference>
<name>X1ASI8_9ZZZZ</name>